<dbReference type="InterPro" id="IPR037439">
    <property type="entry name" value="Branching_enzy"/>
</dbReference>
<evidence type="ECO:0000256" key="7">
    <source>
        <dbReference type="ARBA" id="ARBA00022679"/>
    </source>
</evidence>
<comment type="catalytic activity">
    <reaction evidence="1 10">
        <text>Transfers a segment of a (1-&gt;4)-alpha-D-glucan chain to a primary hydroxy group in a similar glucan chain.</text>
        <dbReference type="EC" id="2.4.1.18"/>
    </reaction>
</comment>
<feature type="compositionally biased region" description="Polar residues" evidence="11">
    <location>
        <begin position="1"/>
        <end position="25"/>
    </location>
</feature>
<dbReference type="CDD" id="cd11322">
    <property type="entry name" value="AmyAc_Glg_BE"/>
    <property type="match status" value="1"/>
</dbReference>
<dbReference type="InterPro" id="IPR044143">
    <property type="entry name" value="GlgB_N_E_set_prok"/>
</dbReference>
<dbReference type="SUPFAM" id="SSF51011">
    <property type="entry name" value="Glycosyl hydrolase domain"/>
    <property type="match status" value="1"/>
</dbReference>
<dbReference type="InterPro" id="IPR013783">
    <property type="entry name" value="Ig-like_fold"/>
</dbReference>
<accession>A0ABP9VMA1</accession>
<feature type="active site" description="Proton donor" evidence="10">
    <location>
        <position position="410"/>
    </location>
</feature>
<evidence type="ECO:0000256" key="3">
    <source>
        <dbReference type="ARBA" id="ARBA00004964"/>
    </source>
</evidence>
<comment type="subunit">
    <text evidence="10">Monomer.</text>
</comment>
<evidence type="ECO:0000256" key="9">
    <source>
        <dbReference type="ARBA" id="ARBA00023277"/>
    </source>
</evidence>
<evidence type="ECO:0000313" key="14">
    <source>
        <dbReference type="Proteomes" id="UP001416858"/>
    </source>
</evidence>
<dbReference type="InterPro" id="IPR006047">
    <property type="entry name" value="GH13_cat_dom"/>
</dbReference>
<dbReference type="Pfam" id="PF02922">
    <property type="entry name" value="CBM_48"/>
    <property type="match status" value="1"/>
</dbReference>
<name>A0ABP9VMA1_9BACT</name>
<feature type="active site" description="Nucleophile" evidence="10">
    <location>
        <position position="357"/>
    </location>
</feature>
<evidence type="ECO:0000256" key="5">
    <source>
        <dbReference type="ARBA" id="ARBA00022600"/>
    </source>
</evidence>
<dbReference type="Gene3D" id="3.20.20.80">
    <property type="entry name" value="Glycosidases"/>
    <property type="match status" value="1"/>
</dbReference>
<organism evidence="13 14">
    <name type="scientific">Novipirellula caenicola</name>
    <dbReference type="NCBI Taxonomy" id="1536901"/>
    <lineage>
        <taxon>Bacteria</taxon>
        <taxon>Pseudomonadati</taxon>
        <taxon>Planctomycetota</taxon>
        <taxon>Planctomycetia</taxon>
        <taxon>Pirellulales</taxon>
        <taxon>Pirellulaceae</taxon>
        <taxon>Novipirellula</taxon>
    </lineage>
</organism>
<dbReference type="EMBL" id="BAABRO010000003">
    <property type="protein sequence ID" value="GAA5506309.1"/>
    <property type="molecule type" value="Genomic_DNA"/>
</dbReference>
<evidence type="ECO:0000256" key="10">
    <source>
        <dbReference type="HAMAP-Rule" id="MF_00685"/>
    </source>
</evidence>
<reference evidence="13 14" key="1">
    <citation type="submission" date="2024-02" db="EMBL/GenBank/DDBJ databases">
        <title>Rhodopirellula caenicola NBRC 110016.</title>
        <authorList>
            <person name="Ichikawa N."/>
            <person name="Katano-Makiyama Y."/>
            <person name="Hidaka K."/>
        </authorList>
    </citation>
    <scope>NUCLEOTIDE SEQUENCE [LARGE SCALE GENOMIC DNA]</scope>
    <source>
        <strain evidence="13 14">NBRC 110016</strain>
    </source>
</reference>
<evidence type="ECO:0000256" key="1">
    <source>
        <dbReference type="ARBA" id="ARBA00000826"/>
    </source>
</evidence>
<dbReference type="SUPFAM" id="SSF51445">
    <property type="entry name" value="(Trans)glycosidases"/>
    <property type="match status" value="1"/>
</dbReference>
<dbReference type="EC" id="2.4.1.18" evidence="10"/>
<feature type="region of interest" description="Disordered" evidence="11">
    <location>
        <begin position="1"/>
        <end position="63"/>
    </location>
</feature>
<evidence type="ECO:0000256" key="6">
    <source>
        <dbReference type="ARBA" id="ARBA00022676"/>
    </source>
</evidence>
<comment type="similarity">
    <text evidence="4 10">Belongs to the glycosyl hydrolase 13 family. GlgB subfamily.</text>
</comment>
<keyword evidence="8 10" id="KW-0320">Glycogen biosynthesis</keyword>
<dbReference type="NCBIfam" id="NF008967">
    <property type="entry name" value="PRK12313.1"/>
    <property type="match status" value="1"/>
</dbReference>
<evidence type="ECO:0000256" key="2">
    <source>
        <dbReference type="ARBA" id="ARBA00002953"/>
    </source>
</evidence>
<dbReference type="PANTHER" id="PTHR43651">
    <property type="entry name" value="1,4-ALPHA-GLUCAN-BRANCHING ENZYME"/>
    <property type="match status" value="1"/>
</dbReference>
<evidence type="ECO:0000313" key="13">
    <source>
        <dbReference type="EMBL" id="GAA5506309.1"/>
    </source>
</evidence>
<evidence type="ECO:0000256" key="11">
    <source>
        <dbReference type="SAM" id="MobiDB-lite"/>
    </source>
</evidence>
<dbReference type="PIRSF" id="PIRSF000463">
    <property type="entry name" value="GlgB"/>
    <property type="match status" value="1"/>
</dbReference>
<dbReference type="InterPro" id="IPR004193">
    <property type="entry name" value="Glyco_hydro_13_N"/>
</dbReference>
<feature type="domain" description="Glycosyl hydrolase family 13 catalytic" evidence="12">
    <location>
        <begin position="199"/>
        <end position="546"/>
    </location>
</feature>
<dbReference type="Pfam" id="PF02806">
    <property type="entry name" value="Alpha-amylase_C"/>
    <property type="match status" value="1"/>
</dbReference>
<keyword evidence="7 10" id="KW-0808">Transferase</keyword>
<dbReference type="PANTHER" id="PTHR43651:SF3">
    <property type="entry name" value="1,4-ALPHA-GLUCAN-BRANCHING ENZYME"/>
    <property type="match status" value="1"/>
</dbReference>
<comment type="function">
    <text evidence="2 10">Catalyzes the formation of the alpha-1,6-glucosidic linkages in glycogen by scission of a 1,4-alpha-linked oligosaccharide from growing alpha-1,4-glucan chains and the subsequent attachment of the oligosaccharide to the alpha-1,6 position.</text>
</comment>
<keyword evidence="5 10" id="KW-0321">Glycogen metabolism</keyword>
<comment type="caution">
    <text evidence="13">The sequence shown here is derived from an EMBL/GenBank/DDBJ whole genome shotgun (WGS) entry which is preliminary data.</text>
</comment>
<keyword evidence="9 10" id="KW-0119">Carbohydrate metabolism</keyword>
<dbReference type="Gene3D" id="2.60.40.1180">
    <property type="entry name" value="Golgi alpha-mannosidase II"/>
    <property type="match status" value="1"/>
</dbReference>
<sequence length="679" mass="77233">MTAKPPTSTGTAPQSMSQKQTTASKQAVPIVQQASAPQATPAKPTTPLTQAPPAKPVSDVASRVAQAPERYHWLGAHLETRDEVEGARFAVWAPNATEVSVLTDGNGWQHGADWLTGSDSGVWTGFVPGVKHGTSYKYGIRTKHGEVLHKADPFAFYAEHPPATASIVYDLDRYTWKDDAWMEKRSKSDWLHEPMSIYEVHLPSWKRPWDGRRYHSYHELAEMLVEHVKSLGFTHIELMPITEFPFDGSWGYQVTSYFAPTSRFGEPDDFRYFVDYCHQNGIGVIMDWVPAHFPYDAHGLARFDGTGLYEHDDPKQGFHPDWKTHIFNYGRHEVRDFLHASARFWLKEYHIDGLRVDAVASMLYLDYSRNDGEWVPNCFGGNENFEAIQFMKDMNTHLHADFPGAITLAEESTSFGGVSRPVYTGGLGFGMKWDMGWMHDTLEYMKRDPIHRKYHQNELTFRSVYAYSENFVLPLSHDEVVHGKGSLISRMPGDDWQKFANMRLLFGYQYAVPGKKLMFMGCEFGQWSEWNYEQQLDWALLEYRFHDGLQRFVGDLNRLHKDYPALHELDCDPAGFSWIAADDAAKSIYTFCRTSRDGQQVVVVVNFTPSTHSNYRVGVPEKGAYVEILNSDAEVYGGSNFGNLGAKETIDEESHGRPYSLELNIPPLAIMMLSLDKPT</sequence>
<dbReference type="InterPro" id="IPR006407">
    <property type="entry name" value="GlgB"/>
</dbReference>
<evidence type="ECO:0000259" key="12">
    <source>
        <dbReference type="SMART" id="SM00642"/>
    </source>
</evidence>
<dbReference type="HAMAP" id="MF_00685">
    <property type="entry name" value="GlgB"/>
    <property type="match status" value="1"/>
</dbReference>
<keyword evidence="14" id="KW-1185">Reference proteome</keyword>
<dbReference type="NCBIfam" id="NF003811">
    <property type="entry name" value="PRK05402.1"/>
    <property type="match status" value="1"/>
</dbReference>
<dbReference type="Gene3D" id="2.60.40.10">
    <property type="entry name" value="Immunoglobulins"/>
    <property type="match status" value="1"/>
</dbReference>
<gene>
    <name evidence="13" type="primary">glgB_3</name>
    <name evidence="10" type="synonym">glgB</name>
    <name evidence="13" type="ORF">Rcae01_01761</name>
</gene>
<evidence type="ECO:0000256" key="4">
    <source>
        <dbReference type="ARBA" id="ARBA00009000"/>
    </source>
</evidence>
<dbReference type="NCBIfam" id="TIGR01515">
    <property type="entry name" value="branching_enzym"/>
    <property type="match status" value="1"/>
</dbReference>
<dbReference type="SMART" id="SM00642">
    <property type="entry name" value="Aamy"/>
    <property type="match status" value="1"/>
</dbReference>
<feature type="compositionally biased region" description="Low complexity" evidence="11">
    <location>
        <begin position="32"/>
        <end position="52"/>
    </location>
</feature>
<dbReference type="Proteomes" id="UP001416858">
    <property type="component" value="Unassembled WGS sequence"/>
</dbReference>
<keyword evidence="6 10" id="KW-0328">Glycosyltransferase</keyword>
<evidence type="ECO:0000256" key="8">
    <source>
        <dbReference type="ARBA" id="ARBA00023056"/>
    </source>
</evidence>
<protein>
    <recommendedName>
        <fullName evidence="10">1,4-alpha-glucan branching enzyme GlgB</fullName>
        <ecNumber evidence="10">2.4.1.18</ecNumber>
    </recommendedName>
    <alternativeName>
        <fullName evidence="10">1,4-alpha-D-glucan:1,4-alpha-D-glucan 6-glucosyl-transferase</fullName>
    </alternativeName>
    <alternativeName>
        <fullName evidence="10">Alpha-(1-&gt;4)-glucan branching enzyme</fullName>
    </alternativeName>
    <alternativeName>
        <fullName evidence="10">Glycogen branching enzyme</fullName>
        <shortName evidence="10">BE</shortName>
    </alternativeName>
</protein>
<proteinExistence type="inferred from homology"/>
<dbReference type="CDD" id="cd02855">
    <property type="entry name" value="E_set_GBE_prok_N"/>
    <property type="match status" value="1"/>
</dbReference>
<comment type="pathway">
    <text evidence="3 10">Glycan biosynthesis; glycogen biosynthesis.</text>
</comment>
<dbReference type="InterPro" id="IPR017853">
    <property type="entry name" value="GH"/>
</dbReference>
<dbReference type="Pfam" id="PF00128">
    <property type="entry name" value="Alpha-amylase"/>
    <property type="match status" value="2"/>
</dbReference>
<dbReference type="InterPro" id="IPR006048">
    <property type="entry name" value="A-amylase/branching_C"/>
</dbReference>
<dbReference type="InterPro" id="IPR013780">
    <property type="entry name" value="Glyco_hydro_b"/>
</dbReference>